<evidence type="ECO:0000256" key="6">
    <source>
        <dbReference type="NCBIfam" id="TIGR01068"/>
    </source>
</evidence>
<dbReference type="FunFam" id="3.40.30.10:FF:000229">
    <property type="entry name" value="Thioredoxin (TRX)"/>
    <property type="match status" value="1"/>
</dbReference>
<sequence length="155" mass="17486">MKAFIISGLLFVFIFSNVLANQRPEAKSSGDKKEKSGVIHLDKESFKDLVFDYEKNKEWNYNGKVPAILDFYADWCGPCRQVAPILTQMQEEYKGNIQVFKVDTDVEKELAAIFGIRSLPTIVFIPVDGEPQAALGARPKAELEKMVTEILKVTK</sequence>
<feature type="chain" id="PRO_5004904329" description="Thioredoxin" evidence="7">
    <location>
        <begin position="21"/>
        <end position="155"/>
    </location>
</feature>
<dbReference type="InterPro" id="IPR013766">
    <property type="entry name" value="Thioredoxin_domain"/>
</dbReference>
<evidence type="ECO:0000256" key="3">
    <source>
        <dbReference type="ARBA" id="ARBA00022982"/>
    </source>
</evidence>
<dbReference type="InterPro" id="IPR036249">
    <property type="entry name" value="Thioredoxin-like_sf"/>
</dbReference>
<accession>W7YIN7</accession>
<keyword evidence="2" id="KW-0813">Transport</keyword>
<reference evidence="9 10" key="1">
    <citation type="journal article" date="2014" name="Genome Announc.">
        <title>Draft Genome Sequence of Cytophaga fermentans JCM 21142T, a Facultative Anaerobe Isolated from Marine Mud.</title>
        <authorList>
            <person name="Starns D."/>
            <person name="Oshima K."/>
            <person name="Suda W."/>
            <person name="Iino T."/>
            <person name="Yuki M."/>
            <person name="Inoue J."/>
            <person name="Kitamura K."/>
            <person name="Iida T."/>
            <person name="Darby A."/>
            <person name="Hattori M."/>
            <person name="Ohkuma M."/>
        </authorList>
    </citation>
    <scope>NUCLEOTIDE SEQUENCE [LARGE SCALE GENOMIC DNA]</scope>
    <source>
        <strain evidence="9 10">JCM 21142</strain>
    </source>
</reference>
<dbReference type="PANTHER" id="PTHR45663">
    <property type="entry name" value="GEO12009P1"/>
    <property type="match status" value="1"/>
</dbReference>
<dbReference type="PRINTS" id="PR00421">
    <property type="entry name" value="THIOREDOXIN"/>
</dbReference>
<dbReference type="CDD" id="cd02947">
    <property type="entry name" value="TRX_family"/>
    <property type="match status" value="1"/>
</dbReference>
<dbReference type="InterPro" id="IPR005746">
    <property type="entry name" value="Thioredoxin"/>
</dbReference>
<evidence type="ECO:0000256" key="5">
    <source>
        <dbReference type="ARBA" id="ARBA00023284"/>
    </source>
</evidence>
<evidence type="ECO:0000313" key="9">
    <source>
        <dbReference type="EMBL" id="GAF04331.1"/>
    </source>
</evidence>
<dbReference type="SUPFAM" id="SSF52833">
    <property type="entry name" value="Thioredoxin-like"/>
    <property type="match status" value="1"/>
</dbReference>
<evidence type="ECO:0000256" key="7">
    <source>
        <dbReference type="SAM" id="SignalP"/>
    </source>
</evidence>
<dbReference type="PANTHER" id="PTHR45663:SF11">
    <property type="entry name" value="GEO12009P1"/>
    <property type="match status" value="1"/>
</dbReference>
<dbReference type="OrthoDB" id="9790390at2"/>
<evidence type="ECO:0000256" key="1">
    <source>
        <dbReference type="ARBA" id="ARBA00008987"/>
    </source>
</evidence>
<dbReference type="GO" id="GO:0015035">
    <property type="term" value="F:protein-disulfide reductase activity"/>
    <property type="evidence" value="ECO:0007669"/>
    <property type="project" value="UniProtKB-UniRule"/>
</dbReference>
<evidence type="ECO:0000256" key="2">
    <source>
        <dbReference type="ARBA" id="ARBA00022448"/>
    </source>
</evidence>
<keyword evidence="7" id="KW-0732">Signal</keyword>
<dbReference type="Proteomes" id="UP000019402">
    <property type="component" value="Unassembled WGS sequence"/>
</dbReference>
<evidence type="ECO:0000313" key="10">
    <source>
        <dbReference type="Proteomes" id="UP000019402"/>
    </source>
</evidence>
<dbReference type="GO" id="GO:0005737">
    <property type="term" value="C:cytoplasm"/>
    <property type="evidence" value="ECO:0007669"/>
    <property type="project" value="TreeGrafter"/>
</dbReference>
<comment type="similarity">
    <text evidence="1">Belongs to the thioredoxin family.</text>
</comment>
<dbReference type="Pfam" id="PF00085">
    <property type="entry name" value="Thioredoxin"/>
    <property type="match status" value="1"/>
</dbReference>
<gene>
    <name evidence="9" type="ORF">JCM21142_73034</name>
</gene>
<proteinExistence type="inferred from homology"/>
<name>W7YIN7_9BACT</name>
<evidence type="ECO:0000256" key="4">
    <source>
        <dbReference type="ARBA" id="ARBA00023157"/>
    </source>
</evidence>
<dbReference type="RefSeq" id="WP_081735874.1">
    <property type="nucleotide sequence ID" value="NZ_BAMD01000043.1"/>
</dbReference>
<keyword evidence="3" id="KW-0249">Electron transport</keyword>
<keyword evidence="5" id="KW-0676">Redox-active center</keyword>
<dbReference type="Gene3D" id="3.40.30.10">
    <property type="entry name" value="Glutaredoxin"/>
    <property type="match status" value="1"/>
</dbReference>
<keyword evidence="4" id="KW-1015">Disulfide bond</keyword>
<dbReference type="EMBL" id="BAMD01000043">
    <property type="protein sequence ID" value="GAF04331.1"/>
    <property type="molecule type" value="Genomic_DNA"/>
</dbReference>
<feature type="domain" description="Thioredoxin" evidence="8">
    <location>
        <begin position="27"/>
        <end position="152"/>
    </location>
</feature>
<dbReference type="PROSITE" id="PS00194">
    <property type="entry name" value="THIOREDOXIN_1"/>
    <property type="match status" value="1"/>
</dbReference>
<feature type="signal peptide" evidence="7">
    <location>
        <begin position="1"/>
        <end position="20"/>
    </location>
</feature>
<evidence type="ECO:0000259" key="8">
    <source>
        <dbReference type="PROSITE" id="PS51352"/>
    </source>
</evidence>
<dbReference type="STRING" id="869213.GCA_000517085_00189"/>
<comment type="caution">
    <text evidence="9">The sequence shown here is derived from an EMBL/GenBank/DDBJ whole genome shotgun (WGS) entry which is preliminary data.</text>
</comment>
<protein>
    <recommendedName>
        <fullName evidence="6">Thioredoxin</fullName>
    </recommendedName>
</protein>
<dbReference type="PROSITE" id="PS51352">
    <property type="entry name" value="THIOREDOXIN_2"/>
    <property type="match status" value="1"/>
</dbReference>
<dbReference type="eggNOG" id="COG3118">
    <property type="taxonomic scope" value="Bacteria"/>
</dbReference>
<dbReference type="NCBIfam" id="TIGR01068">
    <property type="entry name" value="thioredoxin"/>
    <property type="match status" value="1"/>
</dbReference>
<dbReference type="AlphaFoldDB" id="W7YIN7"/>
<dbReference type="InterPro" id="IPR017937">
    <property type="entry name" value="Thioredoxin_CS"/>
</dbReference>
<organism evidence="9 10">
    <name type="scientific">Saccharicrinis fermentans DSM 9555 = JCM 21142</name>
    <dbReference type="NCBI Taxonomy" id="869213"/>
    <lineage>
        <taxon>Bacteria</taxon>
        <taxon>Pseudomonadati</taxon>
        <taxon>Bacteroidota</taxon>
        <taxon>Bacteroidia</taxon>
        <taxon>Marinilabiliales</taxon>
        <taxon>Marinilabiliaceae</taxon>
        <taxon>Saccharicrinis</taxon>
    </lineage>
</organism>
<keyword evidence="10" id="KW-1185">Reference proteome</keyword>